<evidence type="ECO:0000256" key="4">
    <source>
        <dbReference type="ARBA" id="ARBA00022553"/>
    </source>
</evidence>
<dbReference type="InterPro" id="IPR035032">
    <property type="entry name" value="Grb7_SH2"/>
</dbReference>
<feature type="domain" description="SH2" evidence="7">
    <location>
        <begin position="513"/>
        <end position="610"/>
    </location>
</feature>
<dbReference type="CDD" id="cd10413">
    <property type="entry name" value="SH2_Grb7"/>
    <property type="match status" value="1"/>
</dbReference>
<dbReference type="InterPro" id="IPR000980">
    <property type="entry name" value="SH2"/>
</dbReference>
<proteinExistence type="inferred from homology"/>
<protein>
    <submittedName>
        <fullName evidence="11">Growth factor receptor-bound protein 7 isoform X1</fullName>
    </submittedName>
</protein>
<dbReference type="CDD" id="cd16140">
    <property type="entry name" value="RA_GRB7"/>
    <property type="match status" value="1"/>
</dbReference>
<dbReference type="SUPFAM" id="SSF50729">
    <property type="entry name" value="PH domain-like"/>
    <property type="match status" value="1"/>
</dbReference>
<dbReference type="InParanoid" id="A0A6P7ZKD4"/>
<organism evidence="10 11">
    <name type="scientific">Microcaecilia unicolor</name>
    <dbReference type="NCBI Taxonomy" id="1415580"/>
    <lineage>
        <taxon>Eukaryota</taxon>
        <taxon>Metazoa</taxon>
        <taxon>Chordata</taxon>
        <taxon>Craniata</taxon>
        <taxon>Vertebrata</taxon>
        <taxon>Euteleostomi</taxon>
        <taxon>Amphibia</taxon>
        <taxon>Gymnophiona</taxon>
        <taxon>Siphonopidae</taxon>
        <taxon>Microcaecilia</taxon>
    </lineage>
</organism>
<evidence type="ECO:0000313" key="11">
    <source>
        <dbReference type="RefSeq" id="XP_030077833.1"/>
    </source>
</evidence>
<dbReference type="InterPro" id="IPR011993">
    <property type="entry name" value="PH-like_dom_sf"/>
</dbReference>
<dbReference type="FunFam" id="3.10.20.90:FF:000056">
    <property type="entry name" value="growth factor receptor-bound protein 10 isoform X1"/>
    <property type="match status" value="1"/>
</dbReference>
<evidence type="ECO:0000259" key="8">
    <source>
        <dbReference type="PROSITE" id="PS50003"/>
    </source>
</evidence>
<dbReference type="InterPro" id="IPR001849">
    <property type="entry name" value="PH_domain"/>
</dbReference>
<comment type="similarity">
    <text evidence="2">Belongs to the GRB7/10/14 family.</text>
</comment>
<evidence type="ECO:0000256" key="2">
    <source>
        <dbReference type="ARBA" id="ARBA00006708"/>
    </source>
</evidence>
<dbReference type="AlphaFoldDB" id="A0A6P7ZKD4"/>
<dbReference type="InterPro" id="IPR036860">
    <property type="entry name" value="SH2_dom_sf"/>
</dbReference>
<dbReference type="SMART" id="SM00252">
    <property type="entry name" value="SH2"/>
    <property type="match status" value="1"/>
</dbReference>
<evidence type="ECO:0000256" key="5">
    <source>
        <dbReference type="ARBA" id="ARBA00022999"/>
    </source>
</evidence>
<name>A0A6P7ZKD4_9AMPH</name>
<dbReference type="RefSeq" id="XP_030077833.1">
    <property type="nucleotide sequence ID" value="XM_030221973.1"/>
</dbReference>
<dbReference type="Gene3D" id="3.10.20.90">
    <property type="entry name" value="Phosphatidylinositol 3-kinase Catalytic Subunit, Chain A, domain 1"/>
    <property type="match status" value="1"/>
</dbReference>
<dbReference type="KEGG" id="muo:115482294"/>
<sequence length="615" mass="70058">MTRPEQQQESWGLHWRRAIGVVFCCSCLRKRRASKGILVYHGEKRARAGVPLEKENMIQSGNGVRDWIHETQLRLIKDNDMDLGALEKNRSCTLDNPYEEQQGRARGLPSTENVELLGRDVKRSQPVLIQRSSWGRLREEESRASSLPTIPNPFPELCSPSKSPILSNASLGRSPQWESGHHVVKVFSEDDTCRSLEVTAGTTARNVCEILVEKTHALSDESWSLVEFHPHLALERCLEEHESVVEVQATWPMGGESKFIFRKNFAKYALFKNSPSLFPEAMVASCSEAHKGMSHSELIQNFLNSGSCPEIQGYLHLKEMGKKVWKRLYFLLRRSGLYYSTKGTSKDPQHLQYFIDVTESNVFFVTQGKKLYGTPTEYGFCIKPHKTRNGTKGLKVFCTEDEQSRLCWISAFRLFKYGIQLYRNYELSRCSKNSWIGSPSLRSVSDNTLVAMDFSGCTGRVIDNPNEALSAALEEAQAWRKKTSHRNSLPSPCQAAVLSTAFHISAIHRTQAWYHGRLSREETHRLIVQQGLVDGVFLVRESQRNPKGFVLSLCHLQKIKHYLILPQCEEDGRPYFTMDDGQTKFTDLIQLVDFHQINKGILPCKLQHFCTSVVL</sequence>
<dbReference type="Pfam" id="PF21989">
    <property type="entry name" value="RA_2"/>
    <property type="match status" value="1"/>
</dbReference>
<dbReference type="PROSITE" id="PS50001">
    <property type="entry name" value="SH2"/>
    <property type="match status" value="1"/>
</dbReference>
<dbReference type="Pfam" id="PF00017">
    <property type="entry name" value="SH2"/>
    <property type="match status" value="1"/>
</dbReference>
<keyword evidence="10" id="KW-1185">Reference proteome</keyword>
<evidence type="ECO:0000256" key="3">
    <source>
        <dbReference type="ARBA" id="ARBA00022490"/>
    </source>
</evidence>
<keyword evidence="4" id="KW-0597">Phosphoprotein</keyword>
<dbReference type="GO" id="GO:0005737">
    <property type="term" value="C:cytoplasm"/>
    <property type="evidence" value="ECO:0007669"/>
    <property type="project" value="UniProtKB-SubCell"/>
</dbReference>
<dbReference type="InterPro" id="IPR000159">
    <property type="entry name" value="RA_dom"/>
</dbReference>
<dbReference type="PANTHER" id="PTHR11243">
    <property type="entry name" value="GROWTH FACTOR RECEPTOR-BOUND PROTEIN"/>
    <property type="match status" value="1"/>
</dbReference>
<dbReference type="SMART" id="SM00233">
    <property type="entry name" value="PH"/>
    <property type="match status" value="1"/>
</dbReference>
<dbReference type="SMART" id="SM00314">
    <property type="entry name" value="RA"/>
    <property type="match status" value="1"/>
</dbReference>
<dbReference type="PROSITE" id="PS50003">
    <property type="entry name" value="PH_DOMAIN"/>
    <property type="match status" value="1"/>
</dbReference>
<dbReference type="GO" id="GO:0007165">
    <property type="term" value="P:signal transduction"/>
    <property type="evidence" value="ECO:0007669"/>
    <property type="project" value="InterPro"/>
</dbReference>
<keyword evidence="11" id="KW-0675">Receptor</keyword>
<dbReference type="InterPro" id="IPR029071">
    <property type="entry name" value="Ubiquitin-like_domsf"/>
</dbReference>
<keyword evidence="3" id="KW-0963">Cytoplasm</keyword>
<dbReference type="InterPro" id="IPR015042">
    <property type="entry name" value="BPS-dom"/>
</dbReference>
<dbReference type="SUPFAM" id="SSF54236">
    <property type="entry name" value="Ubiquitin-like"/>
    <property type="match status" value="1"/>
</dbReference>
<dbReference type="Gene3D" id="2.30.29.30">
    <property type="entry name" value="Pleckstrin-homology domain (PH domain)/Phosphotyrosine-binding domain (PTB)"/>
    <property type="match status" value="1"/>
</dbReference>
<dbReference type="PRINTS" id="PR00401">
    <property type="entry name" value="SH2DOMAIN"/>
</dbReference>
<dbReference type="Pfam" id="PF08947">
    <property type="entry name" value="BPS"/>
    <property type="match status" value="1"/>
</dbReference>
<dbReference type="CTD" id="2886"/>
<dbReference type="FunFam" id="2.30.29.30:FF:000062">
    <property type="entry name" value="growth factor receptor-bound protein 10 isoform X1"/>
    <property type="match status" value="1"/>
</dbReference>
<dbReference type="CDD" id="cd01259">
    <property type="entry name" value="PH_APBB1IP"/>
    <property type="match status" value="1"/>
</dbReference>
<evidence type="ECO:0000259" key="7">
    <source>
        <dbReference type="PROSITE" id="PS50001"/>
    </source>
</evidence>
<dbReference type="InterPro" id="IPR046986">
    <property type="entry name" value="GRB7_RA"/>
</dbReference>
<dbReference type="FunCoup" id="A0A6P7ZKD4">
    <property type="interactions" value="78"/>
</dbReference>
<dbReference type="PROSITE" id="PS50200">
    <property type="entry name" value="RA"/>
    <property type="match status" value="1"/>
</dbReference>
<feature type="domain" description="Ras-associating" evidence="9">
    <location>
        <begin position="180"/>
        <end position="266"/>
    </location>
</feature>
<accession>A0A6P7ZKD4</accession>
<dbReference type="Pfam" id="PF00169">
    <property type="entry name" value="PH"/>
    <property type="match status" value="1"/>
</dbReference>
<keyword evidence="5 6" id="KW-0727">SH2 domain</keyword>
<dbReference type="PANTHER" id="PTHR11243:SF25">
    <property type="entry name" value="GROWTH FACTOR RECEPTOR-BOUND PROTEIN 7"/>
    <property type="match status" value="1"/>
</dbReference>
<dbReference type="Proteomes" id="UP000515156">
    <property type="component" value="Chromosome 12"/>
</dbReference>
<evidence type="ECO:0000256" key="6">
    <source>
        <dbReference type="PROSITE-ProRule" id="PRU00191"/>
    </source>
</evidence>
<dbReference type="GeneID" id="115482294"/>
<reference evidence="11" key="1">
    <citation type="submission" date="2025-08" db="UniProtKB">
        <authorList>
            <consortium name="RefSeq"/>
        </authorList>
    </citation>
    <scope>IDENTIFICATION</scope>
</reference>
<comment type="subcellular location">
    <subcellularLocation>
        <location evidence="1">Cytoplasm</location>
    </subcellularLocation>
</comment>
<dbReference type="Gene3D" id="3.30.505.10">
    <property type="entry name" value="SH2 domain"/>
    <property type="match status" value="1"/>
</dbReference>
<gene>
    <name evidence="11" type="primary">GRB7</name>
</gene>
<dbReference type="InterPro" id="IPR039665">
    <property type="entry name" value="PH_APBB1IP"/>
</dbReference>
<evidence type="ECO:0000313" key="10">
    <source>
        <dbReference type="Proteomes" id="UP000515156"/>
    </source>
</evidence>
<evidence type="ECO:0000259" key="9">
    <source>
        <dbReference type="PROSITE" id="PS50200"/>
    </source>
</evidence>
<evidence type="ECO:0000256" key="1">
    <source>
        <dbReference type="ARBA" id="ARBA00004496"/>
    </source>
</evidence>
<dbReference type="SUPFAM" id="SSF55550">
    <property type="entry name" value="SH2 domain"/>
    <property type="match status" value="1"/>
</dbReference>
<feature type="domain" description="PH" evidence="8">
    <location>
        <begin position="308"/>
        <end position="417"/>
    </location>
</feature>
<dbReference type="InterPro" id="IPR039664">
    <property type="entry name" value="GRB/APBB1IP"/>
</dbReference>
<dbReference type="OrthoDB" id="5977126at2759"/>